<gene>
    <name evidence="1" type="ORF">GCM10010844_34410</name>
</gene>
<protein>
    <recommendedName>
        <fullName evidence="3">Y-family DNA polymerase</fullName>
    </recommendedName>
</protein>
<dbReference type="SUPFAM" id="SSF56672">
    <property type="entry name" value="DNA/RNA polymerases"/>
    <property type="match status" value="1"/>
</dbReference>
<dbReference type="Proteomes" id="UP000604341">
    <property type="component" value="Unassembled WGS sequence"/>
</dbReference>
<accession>A0ABQ2FP03</accession>
<comment type="caution">
    <text evidence="1">The sequence shown here is derived from an EMBL/GenBank/DDBJ whole genome shotgun (WGS) entry which is preliminary data.</text>
</comment>
<dbReference type="EMBL" id="BMPE01000015">
    <property type="protein sequence ID" value="GGL12811.1"/>
    <property type="molecule type" value="Genomic_DNA"/>
</dbReference>
<organism evidence="1 2">
    <name type="scientific">Deinococcus radiotolerans</name>
    <dbReference type="NCBI Taxonomy" id="1309407"/>
    <lineage>
        <taxon>Bacteria</taxon>
        <taxon>Thermotogati</taxon>
        <taxon>Deinococcota</taxon>
        <taxon>Deinococci</taxon>
        <taxon>Deinococcales</taxon>
        <taxon>Deinococcaceae</taxon>
        <taxon>Deinococcus</taxon>
    </lineage>
</organism>
<dbReference type="InterPro" id="IPR043502">
    <property type="entry name" value="DNA/RNA_pol_sf"/>
</dbReference>
<keyword evidence="2" id="KW-1185">Reference proteome</keyword>
<sequence>MGGRTPSLTACVLLAPWPLEHVRRQHPGVPLAVLTEARRVLQVCPLAAQAGVTVGLRETAALSRCPDLHVEVVPAPEAQAIWAELLEQLYARFSDRVDGRTGGVAFLTLTPSGARDLAAALHAPVGLAPSRELAHLAALRVPPGEVKEAHDGNSAEQAFLKLTPLTHLTALGVPLASLEKLHFLGLRDLGGLMVWSPAQREAFLGVDVGKRLNRFLKGERTTAVEKYRPGQVLEASLAFDLPLTEPAQVDAALRDVLPGLIAELRGRLAATLTVHADTIGGRLSGTRQLKWPLDDLALTRVAGLALQDAAALPLGIDRLTVQLGGLAQPGRMVGLWAGLADLEVTKTVLARFPEALVRVEWLDPWAYATDAQYAWVDWLTGQVRHRDLTPRWSWSLKPAVQRDRAVQRVLAFFEGRDP</sequence>
<name>A0ABQ2FP03_9DEIO</name>
<proteinExistence type="predicted"/>
<evidence type="ECO:0000313" key="1">
    <source>
        <dbReference type="EMBL" id="GGL12811.1"/>
    </source>
</evidence>
<evidence type="ECO:0008006" key="3">
    <source>
        <dbReference type="Google" id="ProtNLM"/>
    </source>
</evidence>
<evidence type="ECO:0000313" key="2">
    <source>
        <dbReference type="Proteomes" id="UP000604341"/>
    </source>
</evidence>
<reference evidence="2" key="1">
    <citation type="journal article" date="2019" name="Int. J. Syst. Evol. Microbiol.">
        <title>The Global Catalogue of Microorganisms (GCM) 10K type strain sequencing project: providing services to taxonomists for standard genome sequencing and annotation.</title>
        <authorList>
            <consortium name="The Broad Institute Genomics Platform"/>
            <consortium name="The Broad Institute Genome Sequencing Center for Infectious Disease"/>
            <person name="Wu L."/>
            <person name="Ma J."/>
        </authorList>
    </citation>
    <scope>NUCLEOTIDE SEQUENCE [LARGE SCALE GENOMIC DNA]</scope>
    <source>
        <strain evidence="2">JCM 19173</strain>
    </source>
</reference>